<keyword evidence="2" id="KW-0472">Membrane</keyword>
<keyword evidence="2" id="KW-0812">Transmembrane</keyword>
<reference evidence="3" key="2">
    <citation type="submission" date="2021-03" db="UniProtKB">
        <authorList>
            <consortium name="EnsemblPlants"/>
        </authorList>
    </citation>
    <scope>IDENTIFICATION</scope>
</reference>
<feature type="transmembrane region" description="Helical" evidence="2">
    <location>
        <begin position="12"/>
        <end position="35"/>
    </location>
</feature>
<keyword evidence="4" id="KW-1185">Reference proteome</keyword>
<organism evidence="3 4">
    <name type="scientific">Chenopodium quinoa</name>
    <name type="common">Quinoa</name>
    <dbReference type="NCBI Taxonomy" id="63459"/>
    <lineage>
        <taxon>Eukaryota</taxon>
        <taxon>Viridiplantae</taxon>
        <taxon>Streptophyta</taxon>
        <taxon>Embryophyta</taxon>
        <taxon>Tracheophyta</taxon>
        <taxon>Spermatophyta</taxon>
        <taxon>Magnoliopsida</taxon>
        <taxon>eudicotyledons</taxon>
        <taxon>Gunneridae</taxon>
        <taxon>Pentapetalae</taxon>
        <taxon>Caryophyllales</taxon>
        <taxon>Chenopodiaceae</taxon>
        <taxon>Chenopodioideae</taxon>
        <taxon>Atripliceae</taxon>
        <taxon>Chenopodium</taxon>
    </lineage>
</organism>
<evidence type="ECO:0000313" key="4">
    <source>
        <dbReference type="Proteomes" id="UP000596660"/>
    </source>
</evidence>
<reference evidence="3" key="1">
    <citation type="journal article" date="2017" name="Nature">
        <title>The genome of Chenopodium quinoa.</title>
        <authorList>
            <person name="Jarvis D.E."/>
            <person name="Ho Y.S."/>
            <person name="Lightfoot D.J."/>
            <person name="Schmoeckel S.M."/>
            <person name="Li B."/>
            <person name="Borm T.J.A."/>
            <person name="Ohyanagi H."/>
            <person name="Mineta K."/>
            <person name="Michell C.T."/>
            <person name="Saber N."/>
            <person name="Kharbatia N.M."/>
            <person name="Rupper R.R."/>
            <person name="Sharp A.R."/>
            <person name="Dally N."/>
            <person name="Boughton B.A."/>
            <person name="Woo Y.H."/>
            <person name="Gao G."/>
            <person name="Schijlen E.G.W.M."/>
            <person name="Guo X."/>
            <person name="Momin A.A."/>
            <person name="Negrao S."/>
            <person name="Al-Babili S."/>
            <person name="Gehring C."/>
            <person name="Roessner U."/>
            <person name="Jung C."/>
            <person name="Murphy K."/>
            <person name="Arold S.T."/>
            <person name="Gojobori T."/>
            <person name="van der Linden C.G."/>
            <person name="van Loo E.N."/>
            <person name="Jellen E.N."/>
            <person name="Maughan P.J."/>
            <person name="Tester M."/>
        </authorList>
    </citation>
    <scope>NUCLEOTIDE SEQUENCE [LARGE SCALE GENOMIC DNA]</scope>
    <source>
        <strain evidence="3">cv. PI 614886</strain>
    </source>
</reference>
<keyword evidence="2" id="KW-1133">Transmembrane helix</keyword>
<dbReference type="Pfam" id="PF07891">
    <property type="entry name" value="DUF1666"/>
    <property type="match status" value="1"/>
</dbReference>
<name>A0A803NEL8_CHEQI</name>
<accession>A0A803NEL8</accession>
<dbReference type="EnsemblPlants" id="AUR62044572-RA">
    <property type="protein sequence ID" value="AUR62044572-RA:cds"/>
    <property type="gene ID" value="AUR62044572"/>
</dbReference>
<evidence type="ECO:0000313" key="3">
    <source>
        <dbReference type="EnsemblPlants" id="AUR62044572-RA:cds"/>
    </source>
</evidence>
<dbReference type="AlphaFoldDB" id="A0A803NEL8"/>
<sequence length="409" mass="48221">MPCSRKEAVVKLFYNVTTIAKFFFLFFYLFSLFVAKIFTYFFRTEDDDEYEDEMLYEDEDEEEEEITTTTEVEDEEDELVQEYMRYSYVGEEDHLVAHVVNDGEALVFVPKDSLHDHSNSDESVFQDPVEVFKEEVSCFESSSISSSEFDGGCNNDDIVQSNAYEVENEDYALDYDKSNYLNDQIISGFREEDESNIKNDQIYEDFRRKSPIELLKYGFEENNNDATDNKNHDDPFSSSSRRSCPKWESYAVYQKYDEEMMFLDRISAQKLHETESLKSFQVEPRSISQRIVHKLGNKKKPSSGDEIYKNNPYNELEVAYVAQICLTWEALNWNYVTFKRKLVSKTELVDPGCPAYIAQQFQQFQVLLQRYNENEPYQRGKRPEIYARMRGHAPKLLQVPEYHEEAEAE</sequence>
<feature type="region of interest" description="Disordered" evidence="1">
    <location>
        <begin position="222"/>
        <end position="243"/>
    </location>
</feature>
<evidence type="ECO:0000256" key="2">
    <source>
        <dbReference type="SAM" id="Phobius"/>
    </source>
</evidence>
<dbReference type="InterPro" id="IPR012870">
    <property type="entry name" value="DUF1666"/>
</dbReference>
<dbReference type="PANTHER" id="PTHR46702">
    <property type="entry name" value="DNA LIGASE (DUF1666)-RELATED"/>
    <property type="match status" value="1"/>
</dbReference>
<dbReference type="PANTHER" id="PTHR46702:SF2">
    <property type="entry name" value="DNA LIGASE (DUF1666)"/>
    <property type="match status" value="1"/>
</dbReference>
<dbReference type="Gramene" id="AUR62044572-RA">
    <property type="protein sequence ID" value="AUR62044572-RA:cds"/>
    <property type="gene ID" value="AUR62044572"/>
</dbReference>
<protein>
    <submittedName>
        <fullName evidence="3">Uncharacterized protein</fullName>
    </submittedName>
</protein>
<evidence type="ECO:0000256" key="1">
    <source>
        <dbReference type="SAM" id="MobiDB-lite"/>
    </source>
</evidence>
<proteinExistence type="predicted"/>
<dbReference type="Proteomes" id="UP000596660">
    <property type="component" value="Unplaced"/>
</dbReference>